<proteinExistence type="predicted"/>
<dbReference type="PROSITE" id="PS51257">
    <property type="entry name" value="PROKAR_LIPOPROTEIN"/>
    <property type="match status" value="1"/>
</dbReference>
<dbReference type="Proteomes" id="UP000283601">
    <property type="component" value="Unassembled WGS sequence"/>
</dbReference>
<feature type="signal peptide" evidence="2">
    <location>
        <begin position="1"/>
        <end position="22"/>
    </location>
</feature>
<dbReference type="Proteomes" id="UP000284022">
    <property type="component" value="Unassembled WGS sequence"/>
</dbReference>
<feature type="region of interest" description="Disordered" evidence="1">
    <location>
        <begin position="267"/>
        <end position="290"/>
    </location>
</feature>
<dbReference type="EMBL" id="QSJZ01000041">
    <property type="protein sequence ID" value="RHE17033.1"/>
    <property type="molecule type" value="Genomic_DNA"/>
</dbReference>
<dbReference type="RefSeq" id="WP_057256764.1">
    <property type="nucleotide sequence ID" value="NZ_BAABXG010000001.1"/>
</dbReference>
<comment type="caution">
    <text evidence="5">The sequence shown here is derived from an EMBL/GenBank/DDBJ whole genome shotgun (WGS) entry which is preliminary data.</text>
</comment>
<feature type="domain" description="DUF3869" evidence="3">
    <location>
        <begin position="39"/>
        <end position="120"/>
    </location>
</feature>
<keyword evidence="2" id="KW-0732">Signal</keyword>
<accession>A0A174HEU0</accession>
<sequence>MKKIKFLNGISAVFALAVVALATTFTSCEKEEFNVNIEPINAQATISPIVLAVENGVTTDVTTAATVTISPSATFTGNPTLAATKATVTASYKDMSVEVKVDVPELQAGQFASLTPTIILQKETAETKIEVEESTTDKKESVDGKNAVANPSDYWLTTTIRYTKKTGNKVVSTKNDATDFEDKMLVNQFFATLKDTYKEEPAVKENVKVYAHSQTEAKAVYTVVNTEYKIIKKTDATTKAGDVTLGIAVVNNYTKTDLDIKVDQPIPGHNHAPQSHGHGHGHGDDGNAGGGIIIAD</sequence>
<organism evidence="5 6">
    <name type="scientific">Bacteroides uniformis</name>
    <dbReference type="NCBI Taxonomy" id="820"/>
    <lineage>
        <taxon>Bacteria</taxon>
        <taxon>Pseudomonadati</taxon>
        <taxon>Bacteroidota</taxon>
        <taxon>Bacteroidia</taxon>
        <taxon>Bacteroidales</taxon>
        <taxon>Bacteroidaceae</taxon>
        <taxon>Bacteroides</taxon>
    </lineage>
</organism>
<dbReference type="EMBL" id="QRXV01000041">
    <property type="protein sequence ID" value="RGU34397.1"/>
    <property type="molecule type" value="Genomic_DNA"/>
</dbReference>
<evidence type="ECO:0000313" key="7">
    <source>
        <dbReference type="Proteomes" id="UP000284022"/>
    </source>
</evidence>
<evidence type="ECO:0000313" key="6">
    <source>
        <dbReference type="Proteomes" id="UP000283601"/>
    </source>
</evidence>
<dbReference type="Pfam" id="PF12985">
    <property type="entry name" value="DUF3869"/>
    <property type="match status" value="1"/>
</dbReference>
<gene>
    <name evidence="5" type="ORF">DW758_20870</name>
    <name evidence="4" type="ORF">DWW83_21095</name>
</gene>
<evidence type="ECO:0000313" key="4">
    <source>
        <dbReference type="EMBL" id="RGU34397.1"/>
    </source>
</evidence>
<name>A0A174HEU0_BACUN</name>
<evidence type="ECO:0000313" key="5">
    <source>
        <dbReference type="EMBL" id="RHE17033.1"/>
    </source>
</evidence>
<dbReference type="AlphaFoldDB" id="A0A174HEU0"/>
<feature type="chain" id="PRO_5033731733" evidence="2">
    <location>
        <begin position="23"/>
        <end position="296"/>
    </location>
</feature>
<evidence type="ECO:0000259" key="3">
    <source>
        <dbReference type="Pfam" id="PF12985"/>
    </source>
</evidence>
<reference evidence="6 7" key="1">
    <citation type="submission" date="2018-08" db="EMBL/GenBank/DDBJ databases">
        <title>A genome reference for cultivated species of the human gut microbiota.</title>
        <authorList>
            <person name="Zou Y."/>
            <person name="Xue W."/>
            <person name="Luo G."/>
        </authorList>
    </citation>
    <scope>NUCLEOTIDE SEQUENCE [LARGE SCALE GENOMIC DNA]</scope>
    <source>
        <strain evidence="4 7">AF17-20</strain>
        <strain evidence="5 6">AM29-12AC</strain>
    </source>
</reference>
<evidence type="ECO:0000256" key="1">
    <source>
        <dbReference type="SAM" id="MobiDB-lite"/>
    </source>
</evidence>
<dbReference type="InterPro" id="IPR024620">
    <property type="entry name" value="DUF3869"/>
</dbReference>
<evidence type="ECO:0000256" key="2">
    <source>
        <dbReference type="SAM" id="SignalP"/>
    </source>
</evidence>
<protein>
    <submittedName>
        <fullName evidence="5">DUF3869 domain-containing protein</fullName>
    </submittedName>
</protein>